<dbReference type="InterPro" id="IPR001853">
    <property type="entry name" value="DSBA-like_thioredoxin_dom"/>
</dbReference>
<protein>
    <submittedName>
        <fullName evidence="3">DSBA-like thioredoxin domain protein</fullName>
    </submittedName>
</protein>
<dbReference type="Proteomes" id="UP000033671">
    <property type="component" value="Unassembled WGS sequence"/>
</dbReference>
<dbReference type="GO" id="GO:0016491">
    <property type="term" value="F:oxidoreductase activity"/>
    <property type="evidence" value="ECO:0007669"/>
    <property type="project" value="InterPro"/>
</dbReference>
<evidence type="ECO:0000259" key="1">
    <source>
        <dbReference type="Pfam" id="PF01323"/>
    </source>
</evidence>
<dbReference type="PATRIC" id="fig|1359175.3.peg.2138"/>
<sequence length="274" mass="30955">MMILSLYKKTVAIIILLIMILCNSISIVCAKLLKDASTTIELVPYQANELTPEKINDQIRQYILSHPEVIIESIEIMQQKQQQQEQEYLANAISEQLKILHNTHNLPTVGNTHGDIIITIFYDYNCKYCKLLNNIVNKLIVENEDIKIIWVPLTILGGLSEHAAKIALALYEIAPSKFYIFHNKIMSLTKVTLQDIQNILVEAEIDVDKVNNLTNSHNIQNILSMINNIASKCNLNGVPLTVIGNKVYTGLVDKLQQGVNEAREKNKAIVCHLK</sequence>
<gene>
    <name evidence="3" type="ORF">OTSTA716_1181</name>
</gene>
<evidence type="ECO:0000313" key="4">
    <source>
        <dbReference type="Proteomes" id="UP000033671"/>
    </source>
</evidence>
<feature type="domain" description="DSBA-like thioredoxin" evidence="1">
    <location>
        <begin position="118"/>
        <end position="251"/>
    </location>
</feature>
<name>A0A0F3P6J1_ORITS</name>
<feature type="domain" description="Copper resistance protein ScsC N-terminal" evidence="2">
    <location>
        <begin position="55"/>
        <end position="84"/>
    </location>
</feature>
<dbReference type="Pfam" id="PF01323">
    <property type="entry name" value="DSBA"/>
    <property type="match status" value="1"/>
</dbReference>
<organism evidence="3 4">
    <name type="scientific">Orientia tsutsugamushi str. TA716</name>
    <dbReference type="NCBI Taxonomy" id="1359175"/>
    <lineage>
        <taxon>Bacteria</taxon>
        <taxon>Pseudomonadati</taxon>
        <taxon>Pseudomonadota</taxon>
        <taxon>Alphaproteobacteria</taxon>
        <taxon>Rickettsiales</taxon>
        <taxon>Rickettsiaceae</taxon>
        <taxon>Rickettsieae</taxon>
        <taxon>Orientia</taxon>
    </lineage>
</organism>
<dbReference type="EMBL" id="LAOA01000045">
    <property type="protein sequence ID" value="KJV74849.1"/>
    <property type="molecule type" value="Genomic_DNA"/>
</dbReference>
<accession>A0A0F3P6J1</accession>
<reference evidence="3 4" key="1">
    <citation type="submission" date="2015-01" db="EMBL/GenBank/DDBJ databases">
        <title>Genome Sequencing of Rickettsiales.</title>
        <authorList>
            <person name="Daugherty S.C."/>
            <person name="Su Q."/>
            <person name="Abolude K."/>
            <person name="Beier-Sexton M."/>
            <person name="Carlyon J.A."/>
            <person name="Carter R."/>
            <person name="Day N.P."/>
            <person name="Dumler S.J."/>
            <person name="Dyachenko V."/>
            <person name="Godinez A."/>
            <person name="Kurtti T.J."/>
            <person name="Lichay M."/>
            <person name="Mullins K.E."/>
            <person name="Ott S."/>
            <person name="Pappas-Brown V."/>
            <person name="Paris D.H."/>
            <person name="Patel P."/>
            <person name="Richards A.L."/>
            <person name="Sadzewicz L."/>
            <person name="Sears K."/>
            <person name="Seidman D."/>
            <person name="Sengamalay N."/>
            <person name="Stenos J."/>
            <person name="Tallon L.J."/>
            <person name="Vincent G."/>
            <person name="Fraser C.M."/>
            <person name="Munderloh U."/>
            <person name="Dunning-Hotopp J.C."/>
        </authorList>
    </citation>
    <scope>NUCLEOTIDE SEQUENCE [LARGE SCALE GENOMIC DNA]</scope>
    <source>
        <strain evidence="3 4">TA716</strain>
    </source>
</reference>
<dbReference type="InterPro" id="IPR041205">
    <property type="entry name" value="ScsC_N"/>
</dbReference>
<comment type="caution">
    <text evidence="3">The sequence shown here is derived from an EMBL/GenBank/DDBJ whole genome shotgun (WGS) entry which is preliminary data.</text>
</comment>
<dbReference type="InterPro" id="IPR036249">
    <property type="entry name" value="Thioredoxin-like_sf"/>
</dbReference>
<evidence type="ECO:0000313" key="3">
    <source>
        <dbReference type="EMBL" id="KJV74849.1"/>
    </source>
</evidence>
<evidence type="ECO:0000259" key="2">
    <source>
        <dbReference type="Pfam" id="PF18312"/>
    </source>
</evidence>
<dbReference type="Gene3D" id="3.40.30.10">
    <property type="entry name" value="Glutaredoxin"/>
    <property type="match status" value="1"/>
</dbReference>
<proteinExistence type="predicted"/>
<dbReference type="Pfam" id="PF18312">
    <property type="entry name" value="ScsC_N"/>
    <property type="match status" value="1"/>
</dbReference>
<dbReference type="SUPFAM" id="SSF52833">
    <property type="entry name" value="Thioredoxin-like"/>
    <property type="match status" value="1"/>
</dbReference>
<dbReference type="AlphaFoldDB" id="A0A0F3P6J1"/>